<dbReference type="InterPro" id="IPR018800">
    <property type="entry name" value="PRCC"/>
</dbReference>
<proteinExistence type="predicted"/>
<name>A0AAV8XYM0_9CUCU</name>
<evidence type="ECO:0000313" key="2">
    <source>
        <dbReference type="EMBL" id="KAJ8944142.1"/>
    </source>
</evidence>
<evidence type="ECO:0000256" key="1">
    <source>
        <dbReference type="SAM" id="MobiDB-lite"/>
    </source>
</evidence>
<gene>
    <name evidence="2" type="ORF">NQ318_013326</name>
</gene>
<keyword evidence="3" id="KW-1185">Reference proteome</keyword>
<evidence type="ECO:0000313" key="3">
    <source>
        <dbReference type="Proteomes" id="UP001162162"/>
    </source>
</evidence>
<dbReference type="GO" id="GO:0005634">
    <property type="term" value="C:nucleus"/>
    <property type="evidence" value="ECO:0007669"/>
    <property type="project" value="TreeGrafter"/>
</dbReference>
<dbReference type="PANTHER" id="PTHR13621:SF2">
    <property type="entry name" value="PROLINE-RICH PROTEIN PRCC"/>
    <property type="match status" value="1"/>
</dbReference>
<reference evidence="2" key="1">
    <citation type="journal article" date="2023" name="Insect Mol. Biol.">
        <title>Genome sequencing provides insights into the evolution of gene families encoding plant cell wall-degrading enzymes in longhorned beetles.</title>
        <authorList>
            <person name="Shin N.R."/>
            <person name="Okamura Y."/>
            <person name="Kirsch R."/>
            <person name="Pauchet Y."/>
        </authorList>
    </citation>
    <scope>NUCLEOTIDE SEQUENCE</scope>
    <source>
        <strain evidence="2">AMC_N1</strain>
    </source>
</reference>
<feature type="region of interest" description="Disordered" evidence="1">
    <location>
        <begin position="1"/>
        <end position="49"/>
    </location>
</feature>
<protein>
    <recommendedName>
        <fullName evidence="4">Proline-rich protein PRCC</fullName>
    </recommendedName>
</protein>
<evidence type="ECO:0008006" key="4">
    <source>
        <dbReference type="Google" id="ProtNLM"/>
    </source>
</evidence>
<feature type="compositionally biased region" description="Polar residues" evidence="1">
    <location>
        <begin position="28"/>
        <end position="39"/>
    </location>
</feature>
<feature type="region of interest" description="Disordered" evidence="1">
    <location>
        <begin position="111"/>
        <end position="131"/>
    </location>
</feature>
<dbReference type="Pfam" id="PF10253">
    <property type="entry name" value="PRCC"/>
    <property type="match status" value="1"/>
</dbReference>
<organism evidence="2 3">
    <name type="scientific">Aromia moschata</name>
    <dbReference type="NCBI Taxonomy" id="1265417"/>
    <lineage>
        <taxon>Eukaryota</taxon>
        <taxon>Metazoa</taxon>
        <taxon>Ecdysozoa</taxon>
        <taxon>Arthropoda</taxon>
        <taxon>Hexapoda</taxon>
        <taxon>Insecta</taxon>
        <taxon>Pterygota</taxon>
        <taxon>Neoptera</taxon>
        <taxon>Endopterygota</taxon>
        <taxon>Coleoptera</taxon>
        <taxon>Polyphaga</taxon>
        <taxon>Cucujiformia</taxon>
        <taxon>Chrysomeloidea</taxon>
        <taxon>Cerambycidae</taxon>
        <taxon>Cerambycinae</taxon>
        <taxon>Callichromatini</taxon>
        <taxon>Aromia</taxon>
    </lineage>
</organism>
<dbReference type="AlphaFoldDB" id="A0AAV8XYM0"/>
<dbReference type="Proteomes" id="UP001162162">
    <property type="component" value="Unassembled WGS sequence"/>
</dbReference>
<dbReference type="PANTHER" id="PTHR13621">
    <property type="entry name" value="PROLINE-RICH PROTEIN PRCC"/>
    <property type="match status" value="1"/>
</dbReference>
<comment type="caution">
    <text evidence="2">The sequence shown here is derived from an EMBL/GenBank/DDBJ whole genome shotgun (WGS) entry which is preliminary data.</text>
</comment>
<dbReference type="EMBL" id="JAPWTK010000266">
    <property type="protein sequence ID" value="KAJ8944142.1"/>
    <property type="molecule type" value="Genomic_DNA"/>
</dbReference>
<accession>A0AAV8XYM0</accession>
<sequence length="356" mass="40023">MALVAYEYDSNSEDDTAEENIVIPVGENSPQTSSHPNNEASKEELTESKSIFSKNTENIFSNLPQTKTYPVKIVEDQIEDFVPKLTASSKEKHKVKITIPSLSQFADIDNDEEPETKRIKPSAQSSGLMSILPPVKGSVTTTKSFVPNVVATKTKNITSNNMSAKTTKMIPNVLKRKADSQKSIFLNKIQRKETKSTGSDIESDDDIDVPETFDDEMWEKVCGRPKPKQIVQQPEEELSEKSIDIAPEPEKPYDGLDNKAFKELIGKSKRPIGNIKLIDINEEEILPEKDLWMTKSLTDPEMAPKAQTENPVDPTRRKKHHITYLAQQAKANEQELQNAWSASKNNRMATRAKYGF</sequence>